<dbReference type="RefSeq" id="WP_272176198.1">
    <property type="nucleotide sequence ID" value="NZ_JAQOSK010000007.1"/>
</dbReference>
<feature type="transmembrane region" description="Helical" evidence="1">
    <location>
        <begin position="211"/>
        <end position="233"/>
    </location>
</feature>
<evidence type="ECO:0008006" key="4">
    <source>
        <dbReference type="Google" id="ProtNLM"/>
    </source>
</evidence>
<sequence length="305" mass="34227">MLGKFWESIGAKLGEKWLAAALPALLFWTLGAAAYSHGHGTGWIGHRTKCLQGQPVVLQVATLAGGLLVVGVSGQLVERVSHPALRGLQGYWWPWLDPLRRRLTDRQTRKLASSQARFEELAPLIDNGTADAGQEAEYRRLDAELRHNPPRAALHMPTRLGMYLRAAESEAKDKYGLDVVKCWPHLWVVLPEQARGDLTAAYTALLRTVQWLVWAMLALIWACWIPWLPLATLPLTWIIHRFWANPNAATYGDLLRASVDLNRRAMYNALSWPLPATPAAERPSGEALTEYLWRGSDRDDVQFTS</sequence>
<keyword evidence="3" id="KW-1185">Reference proteome</keyword>
<keyword evidence="1" id="KW-0472">Membrane</keyword>
<accession>A0ABT5FWD4</accession>
<reference evidence="2 3" key="1">
    <citation type="journal article" date="2015" name="Int. J. Syst. Evol. Microbiol.">
        <title>Streptomyces gilvifuscus sp. nov., an actinomycete that produces antibacterial compounds isolated from soil.</title>
        <authorList>
            <person name="Nguyen T.M."/>
            <person name="Kim J."/>
        </authorList>
    </citation>
    <scope>NUCLEOTIDE SEQUENCE [LARGE SCALE GENOMIC DNA]</scope>
    <source>
        <strain evidence="2 3">T113</strain>
    </source>
</reference>
<keyword evidence="1" id="KW-1133">Transmembrane helix</keyword>
<name>A0ABT5FWD4_9ACTN</name>
<gene>
    <name evidence="2" type="ORF">PO587_20710</name>
</gene>
<keyword evidence="1" id="KW-0812">Transmembrane</keyword>
<comment type="caution">
    <text evidence="2">The sequence shown here is derived from an EMBL/GenBank/DDBJ whole genome shotgun (WGS) entry which is preliminary data.</text>
</comment>
<dbReference type="Proteomes" id="UP001221328">
    <property type="component" value="Unassembled WGS sequence"/>
</dbReference>
<dbReference type="EMBL" id="JAQOSK010000007">
    <property type="protein sequence ID" value="MDC2956885.1"/>
    <property type="molecule type" value="Genomic_DNA"/>
</dbReference>
<protein>
    <recommendedName>
        <fullName evidence="4">DUF4407 domain-containing protein</fullName>
    </recommendedName>
</protein>
<proteinExistence type="predicted"/>
<organism evidence="2 3">
    <name type="scientific">Streptomyces gilvifuscus</name>
    <dbReference type="NCBI Taxonomy" id="1550617"/>
    <lineage>
        <taxon>Bacteria</taxon>
        <taxon>Bacillati</taxon>
        <taxon>Actinomycetota</taxon>
        <taxon>Actinomycetes</taxon>
        <taxon>Kitasatosporales</taxon>
        <taxon>Streptomycetaceae</taxon>
        <taxon>Streptomyces</taxon>
    </lineage>
</organism>
<evidence type="ECO:0000313" key="2">
    <source>
        <dbReference type="EMBL" id="MDC2956885.1"/>
    </source>
</evidence>
<evidence type="ECO:0000313" key="3">
    <source>
        <dbReference type="Proteomes" id="UP001221328"/>
    </source>
</evidence>
<evidence type="ECO:0000256" key="1">
    <source>
        <dbReference type="SAM" id="Phobius"/>
    </source>
</evidence>